<evidence type="ECO:0000313" key="2">
    <source>
        <dbReference type="EnsemblPlants" id="OMERI11G00470.1"/>
    </source>
</evidence>
<dbReference type="InterPro" id="IPR001574">
    <property type="entry name" value="Ribosome_inactivat_prot"/>
</dbReference>
<dbReference type="Gramene" id="OMERI11G00470.1">
    <property type="protein sequence ID" value="OMERI11G00470.1"/>
    <property type="gene ID" value="OMERI11G00470"/>
</dbReference>
<organism evidence="2">
    <name type="scientific">Oryza meridionalis</name>
    <dbReference type="NCBI Taxonomy" id="40149"/>
    <lineage>
        <taxon>Eukaryota</taxon>
        <taxon>Viridiplantae</taxon>
        <taxon>Streptophyta</taxon>
        <taxon>Embryophyta</taxon>
        <taxon>Tracheophyta</taxon>
        <taxon>Spermatophyta</taxon>
        <taxon>Magnoliopsida</taxon>
        <taxon>Liliopsida</taxon>
        <taxon>Poales</taxon>
        <taxon>Poaceae</taxon>
        <taxon>BOP clade</taxon>
        <taxon>Oryzoideae</taxon>
        <taxon>Oryzeae</taxon>
        <taxon>Oryzinae</taxon>
        <taxon>Oryza</taxon>
    </lineage>
</organism>
<dbReference type="Pfam" id="PF00161">
    <property type="entry name" value="RIP"/>
    <property type="match status" value="1"/>
</dbReference>
<proteinExistence type="predicted"/>
<protein>
    <submittedName>
        <fullName evidence="2">Uncharacterized protein</fullName>
    </submittedName>
</protein>
<dbReference type="Proteomes" id="UP000008021">
    <property type="component" value="Chromosome 11"/>
</dbReference>
<dbReference type="AlphaFoldDB" id="A0A0E0F1C2"/>
<dbReference type="HOGENOM" id="CLU_067946_0_0_1"/>
<reference evidence="2" key="1">
    <citation type="submission" date="2015-04" db="UniProtKB">
        <authorList>
            <consortium name="EnsemblPlants"/>
        </authorList>
    </citation>
    <scope>IDENTIFICATION</scope>
</reference>
<dbReference type="SUPFAM" id="SSF56371">
    <property type="entry name" value="Ribosome inactivating proteins (RIP)"/>
    <property type="match status" value="1"/>
</dbReference>
<evidence type="ECO:0000256" key="1">
    <source>
        <dbReference type="SAM" id="MobiDB-lite"/>
    </source>
</evidence>
<accession>A0A0E0F1C2</accession>
<feature type="compositionally biased region" description="Basic and acidic residues" evidence="1">
    <location>
        <begin position="207"/>
        <end position="216"/>
    </location>
</feature>
<keyword evidence="3" id="KW-1185">Reference proteome</keyword>
<name>A0A0E0F1C2_9ORYZ</name>
<dbReference type="GO" id="GO:0017148">
    <property type="term" value="P:negative regulation of translation"/>
    <property type="evidence" value="ECO:0007669"/>
    <property type="project" value="InterPro"/>
</dbReference>
<dbReference type="EnsemblPlants" id="OMERI11G00470.1">
    <property type="protein sequence ID" value="OMERI11G00470.1"/>
    <property type="gene ID" value="OMERI11G00470"/>
</dbReference>
<reference evidence="2" key="2">
    <citation type="submission" date="2018-05" db="EMBL/GenBank/DDBJ databases">
        <title>OmerRS3 (Oryza meridionalis Reference Sequence Version 3).</title>
        <authorList>
            <person name="Zhang J."/>
            <person name="Kudrna D."/>
            <person name="Lee S."/>
            <person name="Talag J."/>
            <person name="Welchert J."/>
            <person name="Wing R.A."/>
        </authorList>
    </citation>
    <scope>NUCLEOTIDE SEQUENCE [LARGE SCALE GENOMIC DNA]</scope>
    <source>
        <strain evidence="2">cv. OR44</strain>
    </source>
</reference>
<feature type="region of interest" description="Disordered" evidence="1">
    <location>
        <begin position="207"/>
        <end position="226"/>
    </location>
</feature>
<evidence type="ECO:0000313" key="3">
    <source>
        <dbReference type="Proteomes" id="UP000008021"/>
    </source>
</evidence>
<sequence>MADEEALALARRMAEQRVRLHLQRSMGVRVLDSISSSSSFFFFSSFQGEECWTSSPLPLTPPKLEVDGVDRPEESQTYHIVELENPGDTMCVQLLFRETDLYFVAFRPLDRNNDNPPNSADGCSRYRVGTGCLRDIYYCLRQYTPANARDPTAQRRRVLMVCCLMLAETQRFMQMQREVIDNIDENEQAKSIAHLDGLIHDWGVESHRRESAADRHPHPHGVAPAAPASASAQVVVDYGLWVLKYIDGYVLPLIMRQQQQYPLPPLEPLPPRQQKQQLRRRLRQLRQWHHQQHAV</sequence>
<dbReference type="InterPro" id="IPR036041">
    <property type="entry name" value="Ribosome-inact_prot_sf"/>
</dbReference>
<dbReference type="GO" id="GO:0030598">
    <property type="term" value="F:rRNA N-glycosylase activity"/>
    <property type="evidence" value="ECO:0007669"/>
    <property type="project" value="InterPro"/>
</dbReference>